<feature type="chain" id="PRO_5045275269" description="Methyltransferase domain-containing protein" evidence="1">
    <location>
        <begin position="26"/>
        <end position="291"/>
    </location>
</feature>
<evidence type="ECO:0000256" key="1">
    <source>
        <dbReference type="SAM" id="SignalP"/>
    </source>
</evidence>
<evidence type="ECO:0000313" key="4">
    <source>
        <dbReference type="Proteomes" id="UP001416858"/>
    </source>
</evidence>
<name>A0ABP9VJ34_9BACT</name>
<dbReference type="Pfam" id="PF13649">
    <property type="entry name" value="Methyltransf_25"/>
    <property type="match status" value="1"/>
</dbReference>
<dbReference type="PANTHER" id="PTHR43464">
    <property type="entry name" value="METHYLTRANSFERASE"/>
    <property type="match status" value="1"/>
</dbReference>
<dbReference type="Gene3D" id="2.20.25.110">
    <property type="entry name" value="S-adenosyl-L-methionine-dependent methyltransferases"/>
    <property type="match status" value="1"/>
</dbReference>
<evidence type="ECO:0000259" key="2">
    <source>
        <dbReference type="Pfam" id="PF13649"/>
    </source>
</evidence>
<dbReference type="CDD" id="cd02440">
    <property type="entry name" value="AdoMet_MTases"/>
    <property type="match status" value="1"/>
</dbReference>
<feature type="domain" description="Methyltransferase" evidence="2">
    <location>
        <begin position="76"/>
        <end position="170"/>
    </location>
</feature>
<keyword evidence="1" id="KW-0732">Signal</keyword>
<comment type="caution">
    <text evidence="3">The sequence shown here is derived from an EMBL/GenBank/DDBJ whole genome shotgun (WGS) entry which is preliminary data.</text>
</comment>
<sequence length="291" mass="33627">MAAQRILTTMLAFTACLVRCTEAFASPPNRSPAMENWYDYPQYFDMVFRDETQAEVEFFERAFERYRSDSPTTKLLEPGCGSGRLVAAMAARGYQLTGLDLNQPMLDYLRKRLSRRKIDATLVRGDMTQMEFSEPFHAAFCTFNTFRHLLSEADAESHLRSVADHLVTGGIYILGFHCIPMDADPESTERWTASHGGTRVHVTLKVIDFNRRKRQETLRASIKAQTRSGKIHRIRSEFPLRLYTITQAKSLFRKVKDQFELLAAFDFDYDIDHPRTMDDDLVDAVFILKRR</sequence>
<gene>
    <name evidence="3" type="ORF">Rcae01_00654</name>
</gene>
<dbReference type="Gene3D" id="3.40.50.150">
    <property type="entry name" value="Vaccinia Virus protein VP39"/>
    <property type="match status" value="1"/>
</dbReference>
<evidence type="ECO:0000313" key="3">
    <source>
        <dbReference type="EMBL" id="GAA5505213.1"/>
    </source>
</evidence>
<dbReference type="InterPro" id="IPR041698">
    <property type="entry name" value="Methyltransf_25"/>
</dbReference>
<feature type="signal peptide" evidence="1">
    <location>
        <begin position="1"/>
        <end position="25"/>
    </location>
</feature>
<accession>A0ABP9VJ34</accession>
<keyword evidence="4" id="KW-1185">Reference proteome</keyword>
<protein>
    <recommendedName>
        <fullName evidence="2">Methyltransferase domain-containing protein</fullName>
    </recommendedName>
</protein>
<dbReference type="PROSITE" id="PS51257">
    <property type="entry name" value="PROKAR_LIPOPROTEIN"/>
    <property type="match status" value="1"/>
</dbReference>
<organism evidence="3 4">
    <name type="scientific">Novipirellula caenicola</name>
    <dbReference type="NCBI Taxonomy" id="1536901"/>
    <lineage>
        <taxon>Bacteria</taxon>
        <taxon>Pseudomonadati</taxon>
        <taxon>Planctomycetota</taxon>
        <taxon>Planctomycetia</taxon>
        <taxon>Pirellulales</taxon>
        <taxon>Pirellulaceae</taxon>
        <taxon>Novipirellula</taxon>
    </lineage>
</organism>
<dbReference type="Proteomes" id="UP001416858">
    <property type="component" value="Unassembled WGS sequence"/>
</dbReference>
<proteinExistence type="predicted"/>
<reference evidence="3 4" key="1">
    <citation type="submission" date="2024-02" db="EMBL/GenBank/DDBJ databases">
        <title>Rhodopirellula caenicola NBRC 110016.</title>
        <authorList>
            <person name="Ichikawa N."/>
            <person name="Katano-Makiyama Y."/>
            <person name="Hidaka K."/>
        </authorList>
    </citation>
    <scope>NUCLEOTIDE SEQUENCE [LARGE SCALE GENOMIC DNA]</scope>
    <source>
        <strain evidence="3 4">NBRC 110016</strain>
    </source>
</reference>
<dbReference type="InterPro" id="IPR029063">
    <property type="entry name" value="SAM-dependent_MTases_sf"/>
</dbReference>
<dbReference type="EMBL" id="BAABRO010000001">
    <property type="protein sequence ID" value="GAA5505213.1"/>
    <property type="molecule type" value="Genomic_DNA"/>
</dbReference>
<dbReference type="SUPFAM" id="SSF53335">
    <property type="entry name" value="S-adenosyl-L-methionine-dependent methyltransferases"/>
    <property type="match status" value="1"/>
</dbReference>
<dbReference type="PANTHER" id="PTHR43464:SF23">
    <property type="entry name" value="JUVENILE HORMONE ACID O-METHYLTRANSFERASE"/>
    <property type="match status" value="1"/>
</dbReference>